<evidence type="ECO:0008006" key="3">
    <source>
        <dbReference type="Google" id="ProtNLM"/>
    </source>
</evidence>
<gene>
    <name evidence="1" type="ORF">KIF53_20010</name>
</gene>
<reference evidence="1 2" key="1">
    <citation type="submission" date="2021-05" db="EMBL/GenBank/DDBJ databases">
        <title>Draft Whole Genome Sequencing Of Biosensor Chromobacterium violaceum Strain CV026 Reveals A Regulatory RNA In Chromobacterium violaceum Phenotype Regulatory Network.</title>
        <authorList>
            <person name="Hong K.W."/>
            <person name="Chan K.G."/>
            <person name="Chang C.-Y."/>
        </authorList>
    </citation>
    <scope>NUCLEOTIDE SEQUENCE [LARGE SCALE GENOMIC DNA]</scope>
    <source>
        <strain evidence="1 2">ATCC 31532</strain>
    </source>
</reference>
<evidence type="ECO:0000313" key="2">
    <source>
        <dbReference type="Proteomes" id="UP000711178"/>
    </source>
</evidence>
<dbReference type="Proteomes" id="UP000711178">
    <property type="component" value="Unassembled WGS sequence"/>
</dbReference>
<sequence>MKIIVREADTKPHTVRGKRWASLRSAPTYTPAKSQAILSTKPNRLATIPHQRKPGKLGSIVGWR</sequence>
<keyword evidence="2" id="KW-1185">Reference proteome</keyword>
<organism evidence="1 2">
    <name type="scientific">Chromobacterium subtsugae</name>
    <dbReference type="NCBI Taxonomy" id="251747"/>
    <lineage>
        <taxon>Bacteria</taxon>
        <taxon>Pseudomonadati</taxon>
        <taxon>Pseudomonadota</taxon>
        <taxon>Betaproteobacteria</taxon>
        <taxon>Neisseriales</taxon>
        <taxon>Chromobacteriaceae</taxon>
        <taxon>Chromobacterium</taxon>
    </lineage>
</organism>
<evidence type="ECO:0000313" key="1">
    <source>
        <dbReference type="EMBL" id="MBW8289928.1"/>
    </source>
</evidence>
<name>A0ABS7FIM2_9NEIS</name>
<dbReference type="GeneID" id="89683973"/>
<dbReference type="EMBL" id="JAHDTB010000026">
    <property type="protein sequence ID" value="MBW8289928.1"/>
    <property type="molecule type" value="Genomic_DNA"/>
</dbReference>
<protein>
    <recommendedName>
        <fullName evidence="3">50S ribosomal protein L2</fullName>
    </recommendedName>
</protein>
<proteinExistence type="predicted"/>
<dbReference type="RefSeq" id="WP_146008391.1">
    <property type="nucleotide sequence ID" value="NZ_CP142381.1"/>
</dbReference>
<comment type="caution">
    <text evidence="1">The sequence shown here is derived from an EMBL/GenBank/DDBJ whole genome shotgun (WGS) entry which is preliminary data.</text>
</comment>
<accession>A0ABS7FIM2</accession>